<name>A0A839N8G2_9MICO</name>
<keyword evidence="2" id="KW-1185">Reference proteome</keyword>
<proteinExistence type="predicted"/>
<dbReference type="RefSeq" id="WP_221185205.1">
    <property type="nucleotide sequence ID" value="NZ_JACHVQ010000001.1"/>
</dbReference>
<dbReference type="AlphaFoldDB" id="A0A839N8G2"/>
<organism evidence="1 2">
    <name type="scientific">Flexivirga oryzae</name>
    <dbReference type="NCBI Taxonomy" id="1794944"/>
    <lineage>
        <taxon>Bacteria</taxon>
        <taxon>Bacillati</taxon>
        <taxon>Actinomycetota</taxon>
        <taxon>Actinomycetes</taxon>
        <taxon>Micrococcales</taxon>
        <taxon>Dermacoccaceae</taxon>
        <taxon>Flexivirga</taxon>
    </lineage>
</organism>
<gene>
    <name evidence="1" type="ORF">FHU39_001900</name>
</gene>
<protein>
    <submittedName>
        <fullName evidence="1">Uncharacterized protein</fullName>
    </submittedName>
</protein>
<accession>A0A839N8G2</accession>
<reference evidence="1 2" key="1">
    <citation type="submission" date="2020-08" db="EMBL/GenBank/DDBJ databases">
        <title>Sequencing the genomes of 1000 actinobacteria strains.</title>
        <authorList>
            <person name="Klenk H.-P."/>
        </authorList>
    </citation>
    <scope>NUCLEOTIDE SEQUENCE [LARGE SCALE GENOMIC DNA]</scope>
    <source>
        <strain evidence="1 2">DSM 105369</strain>
    </source>
</reference>
<evidence type="ECO:0000313" key="2">
    <source>
        <dbReference type="Proteomes" id="UP000559182"/>
    </source>
</evidence>
<dbReference type="Proteomes" id="UP000559182">
    <property type="component" value="Unassembled WGS sequence"/>
</dbReference>
<evidence type="ECO:0000313" key="1">
    <source>
        <dbReference type="EMBL" id="MBB2891916.1"/>
    </source>
</evidence>
<dbReference type="InterPro" id="IPR029058">
    <property type="entry name" value="AB_hydrolase_fold"/>
</dbReference>
<comment type="caution">
    <text evidence="1">The sequence shown here is derived from an EMBL/GenBank/DDBJ whole genome shotgun (WGS) entry which is preliminary data.</text>
</comment>
<sequence>MQGDTANTVEINLALALQNLGKRVDFATVWGQAHTMAETSGNATTNFINWVTKSVA</sequence>
<dbReference type="Gene3D" id="3.40.50.1820">
    <property type="entry name" value="alpha/beta hydrolase"/>
    <property type="match status" value="1"/>
</dbReference>
<dbReference type="EMBL" id="JACHVQ010000001">
    <property type="protein sequence ID" value="MBB2891916.1"/>
    <property type="molecule type" value="Genomic_DNA"/>
</dbReference>